<organism evidence="3 4">
    <name type="scientific">Pontixanthobacter aestiaquae</name>
    <dbReference type="NCBI Taxonomy" id="1509367"/>
    <lineage>
        <taxon>Bacteria</taxon>
        <taxon>Pseudomonadati</taxon>
        <taxon>Pseudomonadota</taxon>
        <taxon>Alphaproteobacteria</taxon>
        <taxon>Sphingomonadales</taxon>
        <taxon>Erythrobacteraceae</taxon>
        <taxon>Pontixanthobacter</taxon>
    </lineage>
</organism>
<gene>
    <name evidence="3" type="ORF">GRI35_12530</name>
</gene>
<dbReference type="OrthoDB" id="526867at2"/>
<keyword evidence="4" id="KW-1185">Reference proteome</keyword>
<dbReference type="RefSeq" id="WP_160614460.1">
    <property type="nucleotide sequence ID" value="NZ_JAUFQM010000001.1"/>
</dbReference>
<reference evidence="3 4" key="1">
    <citation type="submission" date="2019-12" db="EMBL/GenBank/DDBJ databases">
        <title>Genomic-based taxomic classification of the family Erythrobacteraceae.</title>
        <authorList>
            <person name="Xu L."/>
        </authorList>
    </citation>
    <scope>NUCLEOTIDE SEQUENCE [LARGE SCALE GENOMIC DNA]</scope>
    <source>
        <strain evidence="3 4">KCTC 42006</strain>
    </source>
</reference>
<dbReference type="EMBL" id="WTYZ01000001">
    <property type="protein sequence ID" value="MXO84195.1"/>
    <property type="molecule type" value="Genomic_DNA"/>
</dbReference>
<keyword evidence="1" id="KW-0732">Signal</keyword>
<evidence type="ECO:0000313" key="3">
    <source>
        <dbReference type="EMBL" id="MXO84195.1"/>
    </source>
</evidence>
<dbReference type="AlphaFoldDB" id="A0A844Z8E7"/>
<evidence type="ECO:0000259" key="2">
    <source>
        <dbReference type="Pfam" id="PF04784"/>
    </source>
</evidence>
<comment type="caution">
    <text evidence="3">The sequence shown here is derived from an EMBL/GenBank/DDBJ whole genome shotgun (WGS) entry which is preliminary data.</text>
</comment>
<evidence type="ECO:0000313" key="4">
    <source>
        <dbReference type="Proteomes" id="UP000460290"/>
    </source>
</evidence>
<sequence>MLGKTNIFVKSISVAALLFTGTALSAQTPSPQVALAQANEKFARFVPKAHPVRTKIDYSIWDEALSFFVVPMGSSIREGAPRVDGRTGTRRVYGHDSRFRLEGNRIGFSFFTDEVTQSLVEYRVDLQQTADAVNISTLSKNEQLAFWLNLHNVAIIEQIALQYPLSQPSQLTVGGSPELLDEAPFITVAGVAMSPKDIRTKIVYPNWKDPKVIYGFFRGDIGGPSIQREAFNGNNLSGLLDRSAREFINSLRGTDKSGKKLRVSKIFEEARSFYFSDWPRAIRAHYAKYANDPVKEIMDKTIGAEATIYETDIADLSNGERDPNLSTIEDALDNGRGRQGLQIPTAIARLMVERQQKIEKIIKRGGRQGTVTFVDVDLDGDGSGPEVVE</sequence>
<evidence type="ECO:0000256" key="1">
    <source>
        <dbReference type="SAM" id="SignalP"/>
    </source>
</evidence>
<feature type="signal peptide" evidence="1">
    <location>
        <begin position="1"/>
        <end position="25"/>
    </location>
</feature>
<feature type="chain" id="PRO_5032779585" evidence="1">
    <location>
        <begin position="26"/>
        <end position="389"/>
    </location>
</feature>
<dbReference type="Proteomes" id="UP000460290">
    <property type="component" value="Unassembled WGS sequence"/>
</dbReference>
<feature type="domain" description="DUF547" evidence="2">
    <location>
        <begin position="136"/>
        <end position="248"/>
    </location>
</feature>
<accession>A0A844Z8E7</accession>
<proteinExistence type="predicted"/>
<dbReference type="Pfam" id="PF04784">
    <property type="entry name" value="DUF547"/>
    <property type="match status" value="1"/>
</dbReference>
<name>A0A844Z8E7_9SPHN</name>
<protein>
    <submittedName>
        <fullName evidence="3">DUF547 domain-containing protein</fullName>
    </submittedName>
</protein>
<dbReference type="InterPro" id="IPR006869">
    <property type="entry name" value="DUF547"/>
</dbReference>